<dbReference type="RefSeq" id="WP_304203432.1">
    <property type="nucleotide sequence ID" value="NZ_JAQYAL010000038.1"/>
</dbReference>
<reference evidence="3 4" key="1">
    <citation type="submission" date="2024-04" db="EMBL/GenBank/DDBJ databases">
        <title>Human intestinal bacterial collection.</title>
        <authorList>
            <person name="Pauvert C."/>
            <person name="Hitch T.C.A."/>
            <person name="Clavel T."/>
        </authorList>
    </citation>
    <scope>NUCLEOTIDE SEQUENCE [LARGE SCALE GENOMIC DNA]</scope>
    <source>
        <strain evidence="3 4">CLA-AA-H197</strain>
    </source>
</reference>
<sequence>MGREARSGGGGLGREVGRRSFGNLMYGEEMRAMRDAGGDSSGPGCGSGCLVAFAVAVALFVLVFLLV</sequence>
<evidence type="ECO:0000313" key="4">
    <source>
        <dbReference type="Proteomes" id="UP001478817"/>
    </source>
</evidence>
<keyword evidence="1" id="KW-0472">Membrane</keyword>
<proteinExistence type="predicted"/>
<evidence type="ECO:0000313" key="3">
    <source>
        <dbReference type="EMBL" id="MEQ2637943.1"/>
    </source>
</evidence>
<evidence type="ECO:0008006" key="5">
    <source>
        <dbReference type="Google" id="ProtNLM"/>
    </source>
</evidence>
<gene>
    <name evidence="2" type="ORF">AAAT05_06200</name>
    <name evidence="3" type="ORF">AAAT05_06285</name>
</gene>
<dbReference type="EMBL" id="JBBNGS010000010">
    <property type="protein sequence ID" value="MEQ2637943.1"/>
    <property type="molecule type" value="Genomic_DNA"/>
</dbReference>
<feature type="transmembrane region" description="Helical" evidence="1">
    <location>
        <begin position="41"/>
        <end position="66"/>
    </location>
</feature>
<evidence type="ECO:0000256" key="1">
    <source>
        <dbReference type="SAM" id="Phobius"/>
    </source>
</evidence>
<name>A0ABV1IGB6_9ACTN</name>
<comment type="caution">
    <text evidence="3">The sequence shown here is derived from an EMBL/GenBank/DDBJ whole genome shotgun (WGS) entry which is preliminary data.</text>
</comment>
<evidence type="ECO:0000313" key="2">
    <source>
        <dbReference type="EMBL" id="MEQ2637934.1"/>
    </source>
</evidence>
<keyword evidence="4" id="KW-1185">Reference proteome</keyword>
<dbReference type="Proteomes" id="UP001478817">
    <property type="component" value="Unassembled WGS sequence"/>
</dbReference>
<keyword evidence="1" id="KW-0812">Transmembrane</keyword>
<keyword evidence="1" id="KW-1133">Transmembrane helix</keyword>
<organism evidence="3 4">
    <name type="scientific">Paratractidigestivibacter faecalis</name>
    <dbReference type="NCBI Taxonomy" id="2292441"/>
    <lineage>
        <taxon>Bacteria</taxon>
        <taxon>Bacillati</taxon>
        <taxon>Actinomycetota</taxon>
        <taxon>Coriobacteriia</taxon>
        <taxon>Coriobacteriales</taxon>
        <taxon>Atopobiaceae</taxon>
        <taxon>Paratractidigestivibacter</taxon>
    </lineage>
</organism>
<protein>
    <recommendedName>
        <fullName evidence="5">HFLK protein</fullName>
    </recommendedName>
</protein>
<dbReference type="EMBL" id="JBBNGS010000010">
    <property type="protein sequence ID" value="MEQ2637934.1"/>
    <property type="molecule type" value="Genomic_DNA"/>
</dbReference>
<accession>A0ABV1IGB6</accession>